<protein>
    <recommendedName>
        <fullName evidence="5">Late embryogenesis abundant protein LEA-2 subgroup domain-containing protein</fullName>
    </recommendedName>
</protein>
<evidence type="ECO:0000313" key="7">
    <source>
        <dbReference type="Proteomes" id="UP001168877"/>
    </source>
</evidence>
<keyword evidence="4" id="KW-0472">Membrane</keyword>
<comment type="subcellular location">
    <subcellularLocation>
        <location evidence="1">Membrane</location>
        <topology evidence="1">Single-pass membrane protein</topology>
    </subcellularLocation>
</comment>
<dbReference type="PANTHER" id="PTHR31234:SF42">
    <property type="entry name" value="LATE EMBRYOGENESIS ABUNDANT (LEA) HYDROXYPROLINE-RICH GLYCOPROTEIN FAMILY"/>
    <property type="match status" value="1"/>
</dbReference>
<keyword evidence="7" id="KW-1185">Reference proteome</keyword>
<dbReference type="Proteomes" id="UP001168877">
    <property type="component" value="Unassembled WGS sequence"/>
</dbReference>
<evidence type="ECO:0000313" key="6">
    <source>
        <dbReference type="EMBL" id="KAK0573736.1"/>
    </source>
</evidence>
<sequence>MDILLNADLTVLANFTNPNKKVKVDFNYVVLDLYYGSTFIASQYVEPFSAPRTESKLLDIHLVTSQVRLPVAEIQRLKKEINNNAVVFKIKGVFRARSNLGSILRYSYRLYGTCMVMLNGPPTGVIRGKRCKTKR</sequence>
<name>A0AA39RH20_ACESA</name>
<evidence type="ECO:0000259" key="5">
    <source>
        <dbReference type="Pfam" id="PF03168"/>
    </source>
</evidence>
<dbReference type="PANTHER" id="PTHR31234">
    <property type="entry name" value="LATE EMBRYOGENESIS ABUNDANT (LEA) HYDROXYPROLINE-RICH GLYCOPROTEIN FAMILY"/>
    <property type="match status" value="1"/>
</dbReference>
<evidence type="ECO:0000256" key="4">
    <source>
        <dbReference type="ARBA" id="ARBA00023136"/>
    </source>
</evidence>
<dbReference type="GO" id="GO:0098542">
    <property type="term" value="P:defense response to other organism"/>
    <property type="evidence" value="ECO:0007669"/>
    <property type="project" value="InterPro"/>
</dbReference>
<reference evidence="6" key="1">
    <citation type="journal article" date="2022" name="Plant J.">
        <title>Strategies of tolerance reflected in two North American maple genomes.</title>
        <authorList>
            <person name="McEvoy S.L."/>
            <person name="Sezen U.U."/>
            <person name="Trouern-Trend A."/>
            <person name="McMahon S.M."/>
            <person name="Schaberg P.G."/>
            <person name="Yang J."/>
            <person name="Wegrzyn J.L."/>
            <person name="Swenson N.G."/>
        </authorList>
    </citation>
    <scope>NUCLEOTIDE SEQUENCE</scope>
    <source>
        <strain evidence="6">NS2018</strain>
    </source>
</reference>
<dbReference type="AlphaFoldDB" id="A0AA39RH20"/>
<organism evidence="6 7">
    <name type="scientific">Acer saccharum</name>
    <name type="common">Sugar maple</name>
    <dbReference type="NCBI Taxonomy" id="4024"/>
    <lineage>
        <taxon>Eukaryota</taxon>
        <taxon>Viridiplantae</taxon>
        <taxon>Streptophyta</taxon>
        <taxon>Embryophyta</taxon>
        <taxon>Tracheophyta</taxon>
        <taxon>Spermatophyta</taxon>
        <taxon>Magnoliopsida</taxon>
        <taxon>eudicotyledons</taxon>
        <taxon>Gunneridae</taxon>
        <taxon>Pentapetalae</taxon>
        <taxon>rosids</taxon>
        <taxon>malvids</taxon>
        <taxon>Sapindales</taxon>
        <taxon>Sapindaceae</taxon>
        <taxon>Hippocastanoideae</taxon>
        <taxon>Acereae</taxon>
        <taxon>Acer</taxon>
    </lineage>
</organism>
<evidence type="ECO:0000256" key="3">
    <source>
        <dbReference type="ARBA" id="ARBA00022989"/>
    </source>
</evidence>
<dbReference type="GO" id="GO:0005886">
    <property type="term" value="C:plasma membrane"/>
    <property type="evidence" value="ECO:0007669"/>
    <property type="project" value="TreeGrafter"/>
</dbReference>
<dbReference type="EMBL" id="JAUESC010000387">
    <property type="protein sequence ID" value="KAK0573736.1"/>
    <property type="molecule type" value="Genomic_DNA"/>
</dbReference>
<feature type="domain" description="Late embryogenesis abundant protein LEA-2 subgroup" evidence="5">
    <location>
        <begin position="16"/>
        <end position="96"/>
    </location>
</feature>
<keyword evidence="3" id="KW-1133">Transmembrane helix</keyword>
<dbReference type="InterPro" id="IPR044839">
    <property type="entry name" value="NDR1-like"/>
</dbReference>
<dbReference type="InterPro" id="IPR004864">
    <property type="entry name" value="LEA_2"/>
</dbReference>
<evidence type="ECO:0000256" key="1">
    <source>
        <dbReference type="ARBA" id="ARBA00004167"/>
    </source>
</evidence>
<evidence type="ECO:0000256" key="2">
    <source>
        <dbReference type="ARBA" id="ARBA00022692"/>
    </source>
</evidence>
<dbReference type="Pfam" id="PF03168">
    <property type="entry name" value="LEA_2"/>
    <property type="match status" value="1"/>
</dbReference>
<keyword evidence="2" id="KW-0812">Transmembrane</keyword>
<comment type="caution">
    <text evidence="6">The sequence shown here is derived from an EMBL/GenBank/DDBJ whole genome shotgun (WGS) entry which is preliminary data.</text>
</comment>
<reference evidence="6" key="2">
    <citation type="submission" date="2023-06" db="EMBL/GenBank/DDBJ databases">
        <authorList>
            <person name="Swenson N.G."/>
            <person name="Wegrzyn J.L."/>
            <person name="Mcevoy S.L."/>
        </authorList>
    </citation>
    <scope>NUCLEOTIDE SEQUENCE</scope>
    <source>
        <strain evidence="6">NS2018</strain>
        <tissue evidence="6">Leaf</tissue>
    </source>
</reference>
<proteinExistence type="predicted"/>
<accession>A0AA39RH20</accession>
<gene>
    <name evidence="6" type="ORF">LWI29_012736</name>
</gene>